<evidence type="ECO:0000313" key="2">
    <source>
        <dbReference type="EMBL" id="KKY27252.1"/>
    </source>
</evidence>
<name>A0A0G2EX97_PHACM</name>
<reference evidence="2 3" key="1">
    <citation type="submission" date="2015-05" db="EMBL/GenBank/DDBJ databases">
        <title>Distinctive expansion of gene families associated with plant cell wall degradation and secondary metabolism in the genomes of grapevine trunk pathogens.</title>
        <authorList>
            <person name="Lawrence D.P."/>
            <person name="Travadon R."/>
            <person name="Rolshausen P.E."/>
            <person name="Baumgartner K."/>
        </authorList>
    </citation>
    <scope>NUCLEOTIDE SEQUENCE [LARGE SCALE GENOMIC DNA]</scope>
    <source>
        <strain evidence="2">UCRPC4</strain>
    </source>
</reference>
<reference evidence="2 3" key="2">
    <citation type="submission" date="2015-05" db="EMBL/GenBank/DDBJ databases">
        <authorList>
            <person name="Morales-Cruz A."/>
            <person name="Amrine K.C."/>
            <person name="Cantu D."/>
        </authorList>
    </citation>
    <scope>NUCLEOTIDE SEQUENCE [LARGE SCALE GENOMIC DNA]</scope>
    <source>
        <strain evidence="2">UCRPC4</strain>
    </source>
</reference>
<dbReference type="OrthoDB" id="2999773at2759"/>
<proteinExistence type="predicted"/>
<dbReference type="Pfam" id="PF20174">
    <property type="entry name" value="DUF6540"/>
    <property type="match status" value="1"/>
</dbReference>
<gene>
    <name evidence="2" type="ORF">UCRPC4_g01153</name>
</gene>
<feature type="region of interest" description="Disordered" evidence="1">
    <location>
        <begin position="1"/>
        <end position="25"/>
    </location>
</feature>
<organism evidence="2 3">
    <name type="scientific">Phaeomoniella chlamydospora</name>
    <name type="common">Phaeoacremonium chlamydosporum</name>
    <dbReference type="NCBI Taxonomy" id="158046"/>
    <lineage>
        <taxon>Eukaryota</taxon>
        <taxon>Fungi</taxon>
        <taxon>Dikarya</taxon>
        <taxon>Ascomycota</taxon>
        <taxon>Pezizomycotina</taxon>
        <taxon>Eurotiomycetes</taxon>
        <taxon>Chaetothyriomycetidae</taxon>
        <taxon>Phaeomoniellales</taxon>
        <taxon>Phaeomoniellaceae</taxon>
        <taxon>Phaeomoniella</taxon>
    </lineage>
</organism>
<sequence length="201" mass="22380">MPSTTFRTEAPPPPPPSIPAVNWAPSRPPHEPPIVSTVGPAGAFMVELLVFNGAPFKDHWAYWVRSQTSPDVGVWIHAIGDVMNGFKFEVKRSHDFRGTADVPTKRIPLQWVDAKWFDEVAMLNNGRYKLDSTPVCGFEASAYKIKAPGKTLNAVNEKVPSDGKRITQRNCQTWIVESADQLVKDCIFSKDVATYLRASKQ</sequence>
<accession>A0A0G2EX97</accession>
<dbReference type="AlphaFoldDB" id="A0A0G2EX97"/>
<comment type="caution">
    <text evidence="2">The sequence shown here is derived from an EMBL/GenBank/DDBJ whole genome shotgun (WGS) entry which is preliminary data.</text>
</comment>
<evidence type="ECO:0000313" key="3">
    <source>
        <dbReference type="Proteomes" id="UP000053317"/>
    </source>
</evidence>
<dbReference type="EMBL" id="LCWF01000026">
    <property type="protein sequence ID" value="KKY27252.1"/>
    <property type="molecule type" value="Genomic_DNA"/>
</dbReference>
<dbReference type="InterPro" id="IPR046670">
    <property type="entry name" value="DUF6540"/>
</dbReference>
<evidence type="ECO:0000256" key="1">
    <source>
        <dbReference type="SAM" id="MobiDB-lite"/>
    </source>
</evidence>
<keyword evidence="3" id="KW-1185">Reference proteome</keyword>
<protein>
    <submittedName>
        <fullName evidence="2">Uncharacterized protein</fullName>
    </submittedName>
</protein>
<dbReference type="Proteomes" id="UP000053317">
    <property type="component" value="Unassembled WGS sequence"/>
</dbReference>